<dbReference type="Pfam" id="PF13411">
    <property type="entry name" value="MerR_1"/>
    <property type="match status" value="1"/>
</dbReference>
<evidence type="ECO:0000313" key="2">
    <source>
        <dbReference type="EMBL" id="GAA0516669.1"/>
    </source>
</evidence>
<accession>A0ABP3MAH0</accession>
<dbReference type="SUPFAM" id="SSF46955">
    <property type="entry name" value="Putative DNA-binding domain"/>
    <property type="match status" value="1"/>
</dbReference>
<sequence length="223" mass="24750">MLGIAQDWVGGIDGFVAEANVWLSRLLPEDRAGRPKDEVNARLVRHYTTSGLLPAPRREGREARYDRRHLLHLLALRRLMADGLSGKVLFGTLSGRSEADLERLAQWGTEATPHEAVVSGPPSSAVQGVSALDYLRGLRADMAGESMGMQPRELTLRAVPAQRVSRSVQVRSQVLVRRGLEVLVGEQFRWPRDEAAWEELLGEVRESLRDVQERQRGASGDDA</sequence>
<feature type="domain" description="HTH merR-type" evidence="1">
    <location>
        <begin position="38"/>
        <end position="85"/>
    </location>
</feature>
<comment type="caution">
    <text evidence="2">The sequence shown here is derived from an EMBL/GenBank/DDBJ whole genome shotgun (WGS) entry which is preliminary data.</text>
</comment>
<reference evidence="3" key="1">
    <citation type="journal article" date="2019" name="Int. J. Syst. Evol. Microbiol.">
        <title>The Global Catalogue of Microorganisms (GCM) 10K type strain sequencing project: providing services to taxonomists for standard genome sequencing and annotation.</title>
        <authorList>
            <consortium name="The Broad Institute Genomics Platform"/>
            <consortium name="The Broad Institute Genome Sequencing Center for Infectious Disease"/>
            <person name="Wu L."/>
            <person name="Ma J."/>
        </authorList>
    </citation>
    <scope>NUCLEOTIDE SEQUENCE [LARGE SCALE GENOMIC DNA]</scope>
    <source>
        <strain evidence="3">JCM 14368</strain>
    </source>
</reference>
<gene>
    <name evidence="2" type="ORF">GCM10008937_25290</name>
</gene>
<protein>
    <submittedName>
        <fullName evidence="2">MerR family transcriptional regulator</fullName>
    </submittedName>
</protein>
<organism evidence="2 3">
    <name type="scientific">Deinococcus depolymerans</name>
    <dbReference type="NCBI Taxonomy" id="392408"/>
    <lineage>
        <taxon>Bacteria</taxon>
        <taxon>Thermotogati</taxon>
        <taxon>Deinococcota</taxon>
        <taxon>Deinococci</taxon>
        <taxon>Deinococcales</taxon>
        <taxon>Deinococcaceae</taxon>
        <taxon>Deinococcus</taxon>
    </lineage>
</organism>
<evidence type="ECO:0000259" key="1">
    <source>
        <dbReference type="Pfam" id="PF13411"/>
    </source>
</evidence>
<dbReference type="RefSeq" id="WP_343759452.1">
    <property type="nucleotide sequence ID" value="NZ_BAAADB010000028.1"/>
</dbReference>
<dbReference type="Proteomes" id="UP001500191">
    <property type="component" value="Unassembled WGS sequence"/>
</dbReference>
<name>A0ABP3MAH0_9DEIO</name>
<dbReference type="InterPro" id="IPR009061">
    <property type="entry name" value="DNA-bd_dom_put_sf"/>
</dbReference>
<keyword evidence="3" id="KW-1185">Reference proteome</keyword>
<evidence type="ECO:0000313" key="3">
    <source>
        <dbReference type="Proteomes" id="UP001500191"/>
    </source>
</evidence>
<dbReference type="InterPro" id="IPR000551">
    <property type="entry name" value="MerR-type_HTH_dom"/>
</dbReference>
<dbReference type="EMBL" id="BAAADB010000028">
    <property type="protein sequence ID" value="GAA0516669.1"/>
    <property type="molecule type" value="Genomic_DNA"/>
</dbReference>
<proteinExistence type="predicted"/>
<dbReference type="Gene3D" id="1.10.1660.10">
    <property type="match status" value="1"/>
</dbReference>